<organism evidence="2 3">
    <name type="scientific">Fusobacterium ulcerans</name>
    <dbReference type="NCBI Taxonomy" id="861"/>
    <lineage>
        <taxon>Bacteria</taxon>
        <taxon>Fusobacteriati</taxon>
        <taxon>Fusobacteriota</taxon>
        <taxon>Fusobacteriia</taxon>
        <taxon>Fusobacteriales</taxon>
        <taxon>Fusobacteriaceae</taxon>
        <taxon>Fusobacterium</taxon>
    </lineage>
</organism>
<gene>
    <name evidence="2" type="ORF">NCTC12112_00649</name>
</gene>
<reference evidence="2 3" key="1">
    <citation type="submission" date="2018-06" db="EMBL/GenBank/DDBJ databases">
        <authorList>
            <consortium name="Pathogen Informatics"/>
            <person name="Doyle S."/>
        </authorList>
    </citation>
    <scope>NUCLEOTIDE SEQUENCE [LARGE SCALE GENOMIC DNA]</scope>
    <source>
        <strain evidence="2 3">NCTC12112</strain>
    </source>
</reference>
<dbReference type="InterPro" id="IPR000182">
    <property type="entry name" value="GNAT_dom"/>
</dbReference>
<accession>A0AAX1TRQ8</accession>
<dbReference type="CDD" id="cd04301">
    <property type="entry name" value="NAT_SF"/>
    <property type="match status" value="1"/>
</dbReference>
<proteinExistence type="predicted"/>
<dbReference type="PROSITE" id="PS51186">
    <property type="entry name" value="GNAT"/>
    <property type="match status" value="2"/>
</dbReference>
<sequence>MKIEKTYILTEEQKNNINNLQKICNDFENLKAEVFLSNEINFDKNIPCFFLGYEKEKLVAFLTIFLPTREEGEISAFTHPDYRRQNNFKKLFKEAGEVLKENGVPKVLFVAEPKSDTSKEVLKKIGKTELIRSEYTLSYSKEKFQKKKNKSGLEFEIISEDNKKIYSQMTEEIFKMAEGTSDNFVENAINSPDREAYIGYLAKEKIGIFNMNYTDDGVFLYGLGIRDCFKRKGYGEEFLNFALEKAFEKGEKAILDVDSDNMPAYNLYKKLGFKIEFQADYYEYYI</sequence>
<dbReference type="Pfam" id="PF00583">
    <property type="entry name" value="Acetyltransf_1"/>
    <property type="match status" value="2"/>
</dbReference>
<dbReference type="GeneID" id="78455237"/>
<dbReference type="EMBL" id="LS483487">
    <property type="protein sequence ID" value="SQJ00335.1"/>
    <property type="molecule type" value="Genomic_DNA"/>
</dbReference>
<dbReference type="PANTHER" id="PTHR43617">
    <property type="entry name" value="L-AMINO ACID N-ACETYLTRANSFERASE"/>
    <property type="match status" value="1"/>
</dbReference>
<name>A0AAX1TRQ8_9FUSO</name>
<dbReference type="Gene3D" id="3.40.630.30">
    <property type="match status" value="2"/>
</dbReference>
<dbReference type="SUPFAM" id="SSF55729">
    <property type="entry name" value="Acyl-CoA N-acyltransferases (Nat)"/>
    <property type="match status" value="2"/>
</dbReference>
<evidence type="ECO:0000259" key="1">
    <source>
        <dbReference type="PROSITE" id="PS51186"/>
    </source>
</evidence>
<feature type="domain" description="N-acetyltransferase" evidence="1">
    <location>
        <begin position="153"/>
        <end position="286"/>
    </location>
</feature>
<feature type="domain" description="N-acetyltransferase" evidence="1">
    <location>
        <begin position="4"/>
        <end position="146"/>
    </location>
</feature>
<dbReference type="InterPro" id="IPR016181">
    <property type="entry name" value="Acyl_CoA_acyltransferase"/>
</dbReference>
<protein>
    <submittedName>
        <fullName evidence="2">Acetyltransferase</fullName>
    </submittedName>
</protein>
<dbReference type="KEGG" id="ful:C4N20_10470"/>
<evidence type="ECO:0000313" key="2">
    <source>
        <dbReference type="EMBL" id="SQJ00335.1"/>
    </source>
</evidence>
<dbReference type="Proteomes" id="UP000249008">
    <property type="component" value="Chromosome 1"/>
</dbReference>
<dbReference type="AlphaFoldDB" id="A0AAX1TRQ8"/>
<dbReference type="PANTHER" id="PTHR43617:SF20">
    <property type="entry name" value="N-ALPHA-ACETYLTRANSFERASE RIMI"/>
    <property type="match status" value="1"/>
</dbReference>
<evidence type="ECO:0000313" key="3">
    <source>
        <dbReference type="Proteomes" id="UP000249008"/>
    </source>
</evidence>
<dbReference type="RefSeq" id="WP_005976098.1">
    <property type="nucleotide sequence ID" value="NZ_CABKNW010000001.1"/>
</dbReference>
<dbReference type="GO" id="GO:0016747">
    <property type="term" value="F:acyltransferase activity, transferring groups other than amino-acyl groups"/>
    <property type="evidence" value="ECO:0007669"/>
    <property type="project" value="InterPro"/>
</dbReference>
<dbReference type="InterPro" id="IPR050276">
    <property type="entry name" value="MshD_Acetyltransferase"/>
</dbReference>